<dbReference type="PANTHER" id="PTHR30349:SF41">
    <property type="entry name" value="INTEGRASE_RECOMBINASE PROTEIN MJ0367-RELATED"/>
    <property type="match status" value="1"/>
</dbReference>
<dbReference type="InterPro" id="IPR011010">
    <property type="entry name" value="DNA_brk_join_enz"/>
</dbReference>
<evidence type="ECO:0000313" key="5">
    <source>
        <dbReference type="EMBL" id="SHM03131.1"/>
    </source>
</evidence>
<dbReference type="PANTHER" id="PTHR30349">
    <property type="entry name" value="PHAGE INTEGRASE-RELATED"/>
    <property type="match status" value="1"/>
</dbReference>
<dbReference type="InterPro" id="IPR002104">
    <property type="entry name" value="Integrase_catalytic"/>
</dbReference>
<dbReference type="GO" id="GO:0015074">
    <property type="term" value="P:DNA integration"/>
    <property type="evidence" value="ECO:0007669"/>
    <property type="project" value="InterPro"/>
</dbReference>
<dbReference type="PROSITE" id="PS51898">
    <property type="entry name" value="TYR_RECOMBINASE"/>
    <property type="match status" value="1"/>
</dbReference>
<organism evidence="5 6">
    <name type="scientific">Eubacterium callanderi</name>
    <dbReference type="NCBI Taxonomy" id="53442"/>
    <lineage>
        <taxon>Bacteria</taxon>
        <taxon>Bacillati</taxon>
        <taxon>Bacillota</taxon>
        <taxon>Clostridia</taxon>
        <taxon>Eubacteriales</taxon>
        <taxon>Eubacteriaceae</taxon>
        <taxon>Eubacterium</taxon>
    </lineage>
</organism>
<evidence type="ECO:0000256" key="1">
    <source>
        <dbReference type="ARBA" id="ARBA00008857"/>
    </source>
</evidence>
<dbReference type="Gene3D" id="1.10.150.130">
    <property type="match status" value="1"/>
</dbReference>
<accession>A0AB74F2D1</accession>
<dbReference type="Proteomes" id="UP000184012">
    <property type="component" value="Unassembled WGS sequence"/>
</dbReference>
<evidence type="ECO:0000256" key="3">
    <source>
        <dbReference type="ARBA" id="ARBA00023172"/>
    </source>
</evidence>
<gene>
    <name evidence="5" type="ORF">SAMN04515649_110136</name>
</gene>
<dbReference type="CDD" id="cd01189">
    <property type="entry name" value="INT_ICEBs1_C_like"/>
    <property type="match status" value="1"/>
</dbReference>
<name>A0AB74F2D1_9FIRM</name>
<dbReference type="SUPFAM" id="SSF56349">
    <property type="entry name" value="DNA breaking-rejoining enzymes"/>
    <property type="match status" value="1"/>
</dbReference>
<evidence type="ECO:0000259" key="4">
    <source>
        <dbReference type="PROSITE" id="PS51898"/>
    </source>
</evidence>
<keyword evidence="2" id="KW-0238">DNA-binding</keyword>
<evidence type="ECO:0000313" key="6">
    <source>
        <dbReference type="Proteomes" id="UP000184012"/>
    </source>
</evidence>
<dbReference type="EMBL" id="FRBP01000010">
    <property type="protein sequence ID" value="SHM03131.1"/>
    <property type="molecule type" value="Genomic_DNA"/>
</dbReference>
<proteinExistence type="inferred from homology"/>
<sequence length="451" mass="52083">MTMSDVLEARRNAILSAIEILRSKKIVSMESIDNQRREKGSGGLRYREERKIWEASIDLGIDSNGKRIRKVRTGKTKEIAFKNLETAVMDHYSKLEETLHKELLEIESQIEKEKINKNGILLSEFYKEFVNQKKRGYVTDRTLGTYVDNYKTIQKYLKNVTLQETVDNIEIFEKFAKDLLLGKKPIVKTTFLRKLNFIEQTLDYAVKKKLIESNILKKEKLELPLCKKKSRVVREVSVEDYHKLIECSRKENFFVYVMVTALLATGLRIGELAGLKIQDIDKENKKIAVTKTLTYNIEIDEDFNITKRGVITVPPKTVSGNRFVYVPDEIIDNFIKLHESYREDKKLMEKIRQKGNKDFIFISQRGTAVQPNVLALKLRNFAERCGIEGIHPHRFRHNFATAMARGKVSPTVGAKVLGHSNPNMFLKVYTDVNEEDKKQACKAAVEMIQGL</sequence>
<evidence type="ECO:0000256" key="2">
    <source>
        <dbReference type="ARBA" id="ARBA00023125"/>
    </source>
</evidence>
<comment type="caution">
    <text evidence="5">The sequence shown here is derived from an EMBL/GenBank/DDBJ whole genome shotgun (WGS) entry which is preliminary data.</text>
</comment>
<dbReference type="Pfam" id="PF13102">
    <property type="entry name" value="Phage_int_SAM_5"/>
    <property type="match status" value="1"/>
</dbReference>
<comment type="similarity">
    <text evidence="1">Belongs to the 'phage' integrase family.</text>
</comment>
<dbReference type="GO" id="GO:0003677">
    <property type="term" value="F:DNA binding"/>
    <property type="evidence" value="ECO:0007669"/>
    <property type="project" value="UniProtKB-KW"/>
</dbReference>
<dbReference type="InterPro" id="IPR013762">
    <property type="entry name" value="Integrase-like_cat_sf"/>
</dbReference>
<keyword evidence="3" id="KW-0233">DNA recombination</keyword>
<dbReference type="Pfam" id="PF00589">
    <property type="entry name" value="Phage_integrase"/>
    <property type="match status" value="1"/>
</dbReference>
<protein>
    <submittedName>
        <fullName evidence="5">Site-specific recombinase XerD</fullName>
    </submittedName>
</protein>
<dbReference type="AlphaFoldDB" id="A0AB74F2D1"/>
<dbReference type="Gene3D" id="1.10.443.10">
    <property type="entry name" value="Intergrase catalytic core"/>
    <property type="match status" value="1"/>
</dbReference>
<feature type="domain" description="Tyr recombinase" evidence="4">
    <location>
        <begin position="231"/>
        <end position="442"/>
    </location>
</feature>
<dbReference type="GO" id="GO:0006310">
    <property type="term" value="P:DNA recombination"/>
    <property type="evidence" value="ECO:0007669"/>
    <property type="project" value="UniProtKB-KW"/>
</dbReference>
<dbReference type="InterPro" id="IPR050090">
    <property type="entry name" value="Tyrosine_recombinase_XerCD"/>
</dbReference>
<dbReference type="InterPro" id="IPR010998">
    <property type="entry name" value="Integrase_recombinase_N"/>
</dbReference>
<dbReference type="InterPro" id="IPR025269">
    <property type="entry name" value="SAM-like_dom"/>
</dbReference>
<reference evidence="5 6" key="1">
    <citation type="submission" date="2016-11" db="EMBL/GenBank/DDBJ databases">
        <authorList>
            <person name="Varghese N."/>
            <person name="Submissions S."/>
        </authorList>
    </citation>
    <scope>NUCLEOTIDE SEQUENCE [LARGE SCALE GENOMIC DNA]</scope>
    <source>
        <strain evidence="5 6">FD</strain>
    </source>
</reference>